<name>A0A1T4PW19_9FIRM</name>
<feature type="signal peptide" evidence="1">
    <location>
        <begin position="1"/>
        <end position="21"/>
    </location>
</feature>
<dbReference type="STRING" id="118967.SAMN02745191_2207"/>
<dbReference type="RefSeq" id="WP_078712598.1">
    <property type="nucleotide sequence ID" value="NZ_FUWY01000007.1"/>
</dbReference>
<proteinExistence type="predicted"/>
<evidence type="ECO:0000313" key="2">
    <source>
        <dbReference type="EMBL" id="SJZ95764.1"/>
    </source>
</evidence>
<keyword evidence="3" id="KW-1185">Reference proteome</keyword>
<protein>
    <submittedName>
        <fullName evidence="2">Bacteriocin transport accessory protein, putative</fullName>
    </submittedName>
</protein>
<dbReference type="Proteomes" id="UP000243297">
    <property type="component" value="Unassembled WGS sequence"/>
</dbReference>
<dbReference type="CDD" id="cd02947">
    <property type="entry name" value="TRX_family"/>
    <property type="match status" value="1"/>
</dbReference>
<reference evidence="3" key="1">
    <citation type="submission" date="2017-02" db="EMBL/GenBank/DDBJ databases">
        <authorList>
            <person name="Varghese N."/>
            <person name="Submissions S."/>
        </authorList>
    </citation>
    <scope>NUCLEOTIDE SEQUENCE [LARGE SCALE GENOMIC DNA]</scope>
    <source>
        <strain evidence="3">ATCC 25662</strain>
    </source>
</reference>
<accession>A0A1T4PW19</accession>
<dbReference type="InterPro" id="IPR036249">
    <property type="entry name" value="Thioredoxin-like_sf"/>
</dbReference>
<dbReference type="Gene3D" id="3.40.30.10">
    <property type="entry name" value="Glutaredoxin"/>
    <property type="match status" value="1"/>
</dbReference>
<organism evidence="2 3">
    <name type="scientific">Anaerorhabdus furcosa</name>
    <dbReference type="NCBI Taxonomy" id="118967"/>
    <lineage>
        <taxon>Bacteria</taxon>
        <taxon>Bacillati</taxon>
        <taxon>Bacillota</taxon>
        <taxon>Erysipelotrichia</taxon>
        <taxon>Erysipelotrichales</taxon>
        <taxon>Erysipelotrichaceae</taxon>
        <taxon>Anaerorhabdus</taxon>
    </lineage>
</organism>
<evidence type="ECO:0000256" key="1">
    <source>
        <dbReference type="SAM" id="SignalP"/>
    </source>
</evidence>
<dbReference type="EMBL" id="FUWY01000007">
    <property type="protein sequence ID" value="SJZ95764.1"/>
    <property type="molecule type" value="Genomic_DNA"/>
</dbReference>
<gene>
    <name evidence="2" type="ORF">SAMN02745191_2207</name>
</gene>
<keyword evidence="1" id="KW-0732">Signal</keyword>
<sequence length="210" mass="23622">MKKIVCLLLALLLVGCATTTAPTPTPEETGKPSSNVGCDVTSQCEEGEKADMSAYENFMDTDHVFRSISMQEGNELLESDKTFVLYYGFSTCPWCIELLPILNDIAKENEYAVHYVNVRPEGTDSSFDIRVDTNPDYVKLTEIVSDYLPVNDEGVKRLSVPFVFFVKDGEIVETHIGTLDTHDAKERVMTEDEKAELTTILQQDFQKMKK</sequence>
<dbReference type="OrthoDB" id="9815205at2"/>
<dbReference type="PROSITE" id="PS51257">
    <property type="entry name" value="PROKAR_LIPOPROTEIN"/>
    <property type="match status" value="1"/>
</dbReference>
<dbReference type="SUPFAM" id="SSF52833">
    <property type="entry name" value="Thioredoxin-like"/>
    <property type="match status" value="1"/>
</dbReference>
<dbReference type="AlphaFoldDB" id="A0A1T4PW19"/>
<feature type="chain" id="PRO_5039494118" evidence="1">
    <location>
        <begin position="22"/>
        <end position="210"/>
    </location>
</feature>
<evidence type="ECO:0000313" key="3">
    <source>
        <dbReference type="Proteomes" id="UP000243297"/>
    </source>
</evidence>